<evidence type="ECO:0000256" key="6">
    <source>
        <dbReference type="ARBA" id="ARBA00048493"/>
    </source>
</evidence>
<keyword evidence="4" id="KW-0012">Acyltransferase</keyword>
<dbReference type="InterPro" id="IPR050065">
    <property type="entry name" value="GlmU-like"/>
</dbReference>
<dbReference type="SUPFAM" id="SSF53448">
    <property type="entry name" value="Nucleotide-diphospho-sugar transferases"/>
    <property type="match status" value="1"/>
</dbReference>
<organism evidence="9 10">
    <name type="scientific">Faecalispora sporosphaeroides</name>
    <dbReference type="NCBI Taxonomy" id="1549"/>
    <lineage>
        <taxon>Bacteria</taxon>
        <taxon>Bacillati</taxon>
        <taxon>Bacillota</taxon>
        <taxon>Clostridia</taxon>
        <taxon>Eubacteriales</taxon>
        <taxon>Oscillospiraceae</taxon>
        <taxon>Faecalispora</taxon>
    </lineage>
</organism>
<comment type="subcellular location">
    <subcellularLocation>
        <location evidence="1">Cytoplasm</location>
    </subcellularLocation>
</comment>
<evidence type="ECO:0000256" key="7">
    <source>
        <dbReference type="ARBA" id="ARBA00049628"/>
    </source>
</evidence>
<proteinExistence type="predicted"/>
<comment type="catalytic activity">
    <reaction evidence="5">
        <text>alpha-D-glucosamine 1-phosphate + acetyl-CoA = N-acetyl-alpha-D-glucosamine 1-phosphate + CoA + H(+)</text>
        <dbReference type="Rhea" id="RHEA:13725"/>
        <dbReference type="ChEBI" id="CHEBI:15378"/>
        <dbReference type="ChEBI" id="CHEBI:57287"/>
        <dbReference type="ChEBI" id="CHEBI:57288"/>
        <dbReference type="ChEBI" id="CHEBI:57776"/>
        <dbReference type="ChEBI" id="CHEBI:58516"/>
        <dbReference type="EC" id="2.3.1.157"/>
    </reaction>
</comment>
<dbReference type="Proteomes" id="UP000754750">
    <property type="component" value="Unassembled WGS sequence"/>
</dbReference>
<dbReference type="GO" id="GO:0005737">
    <property type="term" value="C:cytoplasm"/>
    <property type="evidence" value="ECO:0007669"/>
    <property type="project" value="UniProtKB-SubCell"/>
</dbReference>
<gene>
    <name evidence="9" type="ORF">E7512_03300</name>
</gene>
<comment type="caution">
    <text evidence="9">The sequence shown here is derived from an EMBL/GenBank/DDBJ whole genome shotgun (WGS) entry which is preliminary data.</text>
</comment>
<reference evidence="9" key="1">
    <citation type="submission" date="2019-04" db="EMBL/GenBank/DDBJ databases">
        <title>Evolution of Biomass-Degrading Anaerobic Consortia Revealed by Metagenomics.</title>
        <authorList>
            <person name="Peng X."/>
        </authorList>
    </citation>
    <scope>NUCLEOTIDE SEQUENCE</scope>
    <source>
        <strain evidence="9">SIG551</strain>
    </source>
</reference>
<evidence type="ECO:0000256" key="1">
    <source>
        <dbReference type="ARBA" id="ARBA00004496"/>
    </source>
</evidence>
<dbReference type="Pfam" id="PF00132">
    <property type="entry name" value="Hexapep"/>
    <property type="match status" value="1"/>
</dbReference>
<evidence type="ECO:0000256" key="5">
    <source>
        <dbReference type="ARBA" id="ARBA00048247"/>
    </source>
</evidence>
<dbReference type="InterPro" id="IPR005835">
    <property type="entry name" value="NTP_transferase_dom"/>
</dbReference>
<dbReference type="GO" id="GO:0003977">
    <property type="term" value="F:UDP-N-acetylglucosamine diphosphorylase activity"/>
    <property type="evidence" value="ECO:0007669"/>
    <property type="project" value="UniProtKB-EC"/>
</dbReference>
<dbReference type="AlphaFoldDB" id="A0A928KWC9"/>
<dbReference type="EMBL" id="SVNY01000001">
    <property type="protein sequence ID" value="MBE6832602.1"/>
    <property type="molecule type" value="Genomic_DNA"/>
</dbReference>
<evidence type="ECO:0000256" key="2">
    <source>
        <dbReference type="ARBA" id="ARBA00022679"/>
    </source>
</evidence>
<evidence type="ECO:0000313" key="10">
    <source>
        <dbReference type="Proteomes" id="UP000754750"/>
    </source>
</evidence>
<protein>
    <submittedName>
        <fullName evidence="9">Cytidylyltransferase</fullName>
    </submittedName>
</protein>
<dbReference type="Pfam" id="PF00483">
    <property type="entry name" value="NTP_transferase"/>
    <property type="match status" value="1"/>
</dbReference>
<comment type="function">
    <text evidence="7">Catalyzes the last two sequential reactions in the de novo biosynthetic pathway for UDP-N-acetylglucosamine (UDP-GlcNAc). The C-terminal domain catalyzes the transfer of acetyl group from acetyl coenzyme A to glucosamine-1-phosphate (GlcN-1-P) to produce N-acetylglucosamine-1-phosphate (GlcNAc-1-P), which is converted into UDP-GlcNAc by the transfer of uridine 5-monophosphate (from uridine 5-triphosphate), a reaction catalyzed by the N-terminal domain.</text>
</comment>
<evidence type="ECO:0000256" key="3">
    <source>
        <dbReference type="ARBA" id="ARBA00022695"/>
    </source>
</evidence>
<evidence type="ECO:0000313" key="9">
    <source>
        <dbReference type="EMBL" id="MBE6832602.1"/>
    </source>
</evidence>
<evidence type="ECO:0000259" key="8">
    <source>
        <dbReference type="Pfam" id="PF00483"/>
    </source>
</evidence>
<keyword evidence="3 9" id="KW-0548">Nucleotidyltransferase</keyword>
<feature type="domain" description="Nucleotidyl transferase" evidence="8">
    <location>
        <begin position="5"/>
        <end position="228"/>
    </location>
</feature>
<name>A0A928KWC9_9FIRM</name>
<dbReference type="PANTHER" id="PTHR43584:SF3">
    <property type="entry name" value="BIFUNCTIONAL PROTEIN GLMU"/>
    <property type="match status" value="1"/>
</dbReference>
<dbReference type="InterPro" id="IPR001451">
    <property type="entry name" value="Hexapep"/>
</dbReference>
<comment type="catalytic activity">
    <reaction evidence="6">
        <text>N-acetyl-alpha-D-glucosamine 1-phosphate + UTP + H(+) = UDP-N-acetyl-alpha-D-glucosamine + diphosphate</text>
        <dbReference type="Rhea" id="RHEA:13509"/>
        <dbReference type="ChEBI" id="CHEBI:15378"/>
        <dbReference type="ChEBI" id="CHEBI:33019"/>
        <dbReference type="ChEBI" id="CHEBI:46398"/>
        <dbReference type="ChEBI" id="CHEBI:57705"/>
        <dbReference type="ChEBI" id="CHEBI:57776"/>
        <dbReference type="EC" id="2.7.7.23"/>
    </reaction>
</comment>
<dbReference type="PANTHER" id="PTHR43584">
    <property type="entry name" value="NUCLEOTIDYL TRANSFERASE"/>
    <property type="match status" value="1"/>
</dbReference>
<keyword evidence="2" id="KW-0808">Transferase</keyword>
<dbReference type="Gene3D" id="3.90.550.10">
    <property type="entry name" value="Spore Coat Polysaccharide Biosynthesis Protein SpsA, Chain A"/>
    <property type="match status" value="1"/>
</dbReference>
<dbReference type="Gene3D" id="2.160.10.10">
    <property type="entry name" value="Hexapeptide repeat proteins"/>
    <property type="match status" value="1"/>
</dbReference>
<dbReference type="CDD" id="cd02540">
    <property type="entry name" value="GT2_GlmU_N_bac"/>
    <property type="match status" value="1"/>
</dbReference>
<sequence>MEDCAIILAAGEGKRMKSRGPKVLCQVLFKPMLEWVIDAVEGAGVPNVCVVTGHLHSEVESFLDDLAKAKQRTAPFEHVFQEEQKGTAHAVMMAEQFLRGHSGANVLVLSGDAPFLDPQTIRSALAEHVEQGRAVTVISAEPADPFGYGRIVRDSETGALRAIVEEKEADAPTKRIREINSGAYWFRVDSLLSVLHNIQNNNSTGEYYLPDAIRLLLSRGQRAGAFLTGDSNVVLGANDRKQLSELNSIAKRKVLLRLMADGVDIPCPDGILIGPDVTVGPDTQILPGSILTGRTRVGAGCVVGPNALLEDTTAGDCCVLQNVQCRGITLKNGQMPEPFTTLRA</sequence>
<dbReference type="InterPro" id="IPR029044">
    <property type="entry name" value="Nucleotide-diphossugar_trans"/>
</dbReference>
<accession>A0A928KWC9</accession>
<dbReference type="RefSeq" id="WP_326839971.1">
    <property type="nucleotide sequence ID" value="NZ_SVNY01000001.1"/>
</dbReference>
<dbReference type="GO" id="GO:0019134">
    <property type="term" value="F:glucosamine-1-phosphate N-acetyltransferase activity"/>
    <property type="evidence" value="ECO:0007669"/>
    <property type="project" value="UniProtKB-EC"/>
</dbReference>
<evidence type="ECO:0000256" key="4">
    <source>
        <dbReference type="ARBA" id="ARBA00023315"/>
    </source>
</evidence>